<organism evidence="2 3">
    <name type="scientific">Actinophytocola gossypii</name>
    <dbReference type="NCBI Taxonomy" id="2812003"/>
    <lineage>
        <taxon>Bacteria</taxon>
        <taxon>Bacillati</taxon>
        <taxon>Actinomycetota</taxon>
        <taxon>Actinomycetes</taxon>
        <taxon>Pseudonocardiales</taxon>
        <taxon>Pseudonocardiaceae</taxon>
    </lineage>
</organism>
<dbReference type="Proteomes" id="UP001156441">
    <property type="component" value="Unassembled WGS sequence"/>
</dbReference>
<accession>A0ABT2J3N2</accession>
<dbReference type="SUPFAM" id="SSF158682">
    <property type="entry name" value="TerB-like"/>
    <property type="match status" value="1"/>
</dbReference>
<keyword evidence="3" id="KW-1185">Reference proteome</keyword>
<gene>
    <name evidence="2" type="ORF">JT362_04395</name>
</gene>
<name>A0ABT2J3N2_9PSEU</name>
<reference evidence="2 3" key="1">
    <citation type="submission" date="2021-02" db="EMBL/GenBank/DDBJ databases">
        <title>Actinophytocola xerophila sp. nov., isolated from soil of cotton cropping field.</title>
        <authorList>
            <person name="Huang R."/>
            <person name="Chen X."/>
            <person name="Ge X."/>
            <person name="Liu W."/>
        </authorList>
    </citation>
    <scope>NUCLEOTIDE SEQUENCE [LARGE SCALE GENOMIC DNA]</scope>
    <source>
        <strain evidence="2 3">S1-96</strain>
    </source>
</reference>
<dbReference type="EMBL" id="JAFFZE010000005">
    <property type="protein sequence ID" value="MCT2582361.1"/>
    <property type="molecule type" value="Genomic_DNA"/>
</dbReference>
<dbReference type="InterPro" id="IPR029024">
    <property type="entry name" value="TerB-like"/>
</dbReference>
<dbReference type="RefSeq" id="WP_260189716.1">
    <property type="nucleotide sequence ID" value="NZ_JAFFZE010000005.1"/>
</dbReference>
<comment type="caution">
    <text evidence="2">The sequence shown here is derived from an EMBL/GenBank/DDBJ whole genome shotgun (WGS) entry which is preliminary data.</text>
</comment>
<proteinExistence type="predicted"/>
<evidence type="ECO:0000313" key="3">
    <source>
        <dbReference type="Proteomes" id="UP001156441"/>
    </source>
</evidence>
<sequence>MGLHRRYLRALAQTAWQDGVVTEAERADLLAVAGLLGLTPDDVDSVLTDARSEQHPPKWGAFRLQPGDTVASPAR</sequence>
<evidence type="ECO:0000313" key="2">
    <source>
        <dbReference type="EMBL" id="MCT2582361.1"/>
    </source>
</evidence>
<feature type="region of interest" description="Disordered" evidence="1">
    <location>
        <begin position="49"/>
        <end position="75"/>
    </location>
</feature>
<evidence type="ECO:0000256" key="1">
    <source>
        <dbReference type="SAM" id="MobiDB-lite"/>
    </source>
</evidence>
<protein>
    <submittedName>
        <fullName evidence="2">Uncharacterized protein</fullName>
    </submittedName>
</protein>